<accession>A0A1F2P6I2</accession>
<reference evidence="11" key="2">
    <citation type="journal article" date="2020" name="mSystems">
        <title>Genome- and Community-Level Interaction Insights into Carbon Utilization and Element Cycling Functions of Hydrothermarchaeota in Hydrothermal Sediment.</title>
        <authorList>
            <person name="Zhou Z."/>
            <person name="Liu Y."/>
            <person name="Xu W."/>
            <person name="Pan J."/>
            <person name="Luo Z.H."/>
            <person name="Li M."/>
        </authorList>
    </citation>
    <scope>NUCLEOTIDE SEQUENCE [LARGE SCALE GENOMIC DNA]</scope>
    <source>
        <strain evidence="11">HyVt-386</strain>
    </source>
</reference>
<organism evidence="12 13">
    <name type="scientific">Candidatus Syntropharchaeum butanivorans</name>
    <dbReference type="NCBI Taxonomy" id="1839936"/>
    <lineage>
        <taxon>Archaea</taxon>
        <taxon>Methanobacteriati</taxon>
        <taxon>Methanobacteriota</taxon>
        <taxon>Stenosarchaea group</taxon>
        <taxon>Methanomicrobia</taxon>
        <taxon>Methanosarcinales</taxon>
        <taxon>ANME-2 cluster</taxon>
        <taxon>Candidatus Syntropharchaeum</taxon>
    </lineage>
</organism>
<dbReference type="InterPro" id="IPR002734">
    <property type="entry name" value="RibDG_C"/>
</dbReference>
<dbReference type="AlphaFoldDB" id="A0A1F2P6I2"/>
<dbReference type="GO" id="GO:0009231">
    <property type="term" value="P:riboflavin biosynthetic process"/>
    <property type="evidence" value="ECO:0007669"/>
    <property type="project" value="UniProtKB-UniPathway"/>
</dbReference>
<evidence type="ECO:0000313" key="11">
    <source>
        <dbReference type="EMBL" id="HEC57881.1"/>
    </source>
</evidence>
<proteinExistence type="inferred from homology"/>
<gene>
    <name evidence="11" type="ORF">ENI32_08465</name>
    <name evidence="12" type="ORF">SBU_000833</name>
</gene>
<dbReference type="NCBIfam" id="TIGR00227">
    <property type="entry name" value="ribD_Cterm"/>
    <property type="match status" value="1"/>
</dbReference>
<comment type="subunit">
    <text evidence="3">Homodimer.</text>
</comment>
<evidence type="ECO:0000256" key="7">
    <source>
        <dbReference type="ARBA" id="ARBA00047550"/>
    </source>
</evidence>
<keyword evidence="5" id="KW-0521">NADP</keyword>
<comment type="similarity">
    <text evidence="2">Belongs to the HTP reductase family.</text>
</comment>
<dbReference type="InterPro" id="IPR050765">
    <property type="entry name" value="Riboflavin_Biosynth_HTPR"/>
</dbReference>
<keyword evidence="6 11" id="KW-0560">Oxidoreductase</keyword>
<comment type="catalytic activity">
    <reaction evidence="8">
        <text>2,5-diamino-6-(1-D-ribitylamino)pyrimidin-4(3H)-one 5'-phosphate + NADP(+) = 2,5-diamino-6-(1-D-ribosylamino)pyrimidin-4(3H)-one 5'-phosphate + NADPH + H(+)</text>
        <dbReference type="Rhea" id="RHEA:27278"/>
        <dbReference type="ChEBI" id="CHEBI:15378"/>
        <dbReference type="ChEBI" id="CHEBI:57783"/>
        <dbReference type="ChEBI" id="CHEBI:58349"/>
        <dbReference type="ChEBI" id="CHEBI:58890"/>
        <dbReference type="ChEBI" id="CHEBI:59545"/>
        <dbReference type="EC" id="1.1.1.302"/>
    </reaction>
</comment>
<evidence type="ECO:0000256" key="6">
    <source>
        <dbReference type="ARBA" id="ARBA00023002"/>
    </source>
</evidence>
<evidence type="ECO:0000256" key="8">
    <source>
        <dbReference type="ARBA" id="ARBA00049020"/>
    </source>
</evidence>
<dbReference type="GO" id="GO:0050661">
    <property type="term" value="F:NADP binding"/>
    <property type="evidence" value="ECO:0007669"/>
    <property type="project" value="InterPro"/>
</dbReference>
<dbReference type="STRING" id="1839936.SBU_000833"/>
<evidence type="ECO:0000313" key="12">
    <source>
        <dbReference type="EMBL" id="OFV66291.1"/>
    </source>
</evidence>
<dbReference type="InterPro" id="IPR024072">
    <property type="entry name" value="DHFR-like_dom_sf"/>
</dbReference>
<dbReference type="Proteomes" id="UP000885936">
    <property type="component" value="Unassembled WGS sequence"/>
</dbReference>
<dbReference type="UniPathway" id="UPA00275"/>
<name>A0A1F2P6I2_9EURY</name>
<dbReference type="PATRIC" id="fig|1839936.3.peg.842"/>
<keyword evidence="13" id="KW-1185">Reference proteome</keyword>
<dbReference type="InterPro" id="IPR011549">
    <property type="entry name" value="RibD_C"/>
</dbReference>
<dbReference type="PANTHER" id="PTHR38011:SF7">
    <property type="entry name" value="2,5-DIAMINO-6-RIBOSYLAMINO-4(3H)-PYRIMIDINONE 5'-PHOSPHATE REDUCTASE"/>
    <property type="match status" value="1"/>
</dbReference>
<comment type="caution">
    <text evidence="12">The sequence shown here is derived from an EMBL/GenBank/DDBJ whole genome shotgun (WGS) entry which is preliminary data.</text>
</comment>
<dbReference type="InterPro" id="IPR006401">
    <property type="entry name" value="Rib_reduct_arc"/>
</dbReference>
<evidence type="ECO:0000256" key="9">
    <source>
        <dbReference type="NCBIfam" id="TIGR01508"/>
    </source>
</evidence>
<dbReference type="GO" id="GO:0008703">
    <property type="term" value="F:5-amino-6-(5-phosphoribosylamino)uracil reductase activity"/>
    <property type="evidence" value="ECO:0007669"/>
    <property type="project" value="InterPro"/>
</dbReference>
<evidence type="ECO:0000256" key="3">
    <source>
        <dbReference type="ARBA" id="ARBA00011738"/>
    </source>
</evidence>
<evidence type="ECO:0000256" key="4">
    <source>
        <dbReference type="ARBA" id="ARBA00022619"/>
    </source>
</evidence>
<protein>
    <recommendedName>
        <fullName evidence="9">2,5-diamino-6-(ribosylamino)-4(3H)-pyrimidinone 5'-phosphate reductase</fullName>
        <ecNumber evidence="9">1.1.1.302</ecNumber>
    </recommendedName>
</protein>
<evidence type="ECO:0000259" key="10">
    <source>
        <dbReference type="Pfam" id="PF01872"/>
    </source>
</evidence>
<dbReference type="EC" id="1.1.1.302" evidence="9"/>
<dbReference type="EMBL" id="LYOR01000003">
    <property type="protein sequence ID" value="OFV66291.1"/>
    <property type="molecule type" value="Genomic_DNA"/>
</dbReference>
<dbReference type="SUPFAM" id="SSF53597">
    <property type="entry name" value="Dihydrofolate reductase-like"/>
    <property type="match status" value="1"/>
</dbReference>
<sequence>MSVDGKISTYERVQVRISGDEDFRRVDELKCNVDAIMVGVGTILADDPSLTVKSGRCKNPVRVVADSRARTPLDAQILHKGEGKRVILVSENAPLERINALSEYAEIIIAGSTRVDLRAGLRELKRQGIDRVMVEGGGTLNWSLIKEGLVDEIHTYIGGVVIGGRNAPTLVDGDGFSKNEGFPIFDLIDVRRIGDGVLLRWRAKKV</sequence>
<dbReference type="Gene3D" id="3.40.430.10">
    <property type="entry name" value="Dihydrofolate Reductase, subunit A"/>
    <property type="match status" value="1"/>
</dbReference>
<dbReference type="Proteomes" id="UP000185779">
    <property type="component" value="Unassembled WGS sequence"/>
</dbReference>
<dbReference type="EMBL" id="DRIE01000136">
    <property type="protein sequence ID" value="HEC57881.1"/>
    <property type="molecule type" value="Genomic_DNA"/>
</dbReference>
<evidence type="ECO:0000256" key="2">
    <source>
        <dbReference type="ARBA" id="ARBA00009723"/>
    </source>
</evidence>
<dbReference type="NCBIfam" id="TIGR01508">
    <property type="entry name" value="rib_reduct_arch"/>
    <property type="match status" value="1"/>
</dbReference>
<evidence type="ECO:0000256" key="5">
    <source>
        <dbReference type="ARBA" id="ARBA00022857"/>
    </source>
</evidence>
<comment type="catalytic activity">
    <reaction evidence="7">
        <text>2,5-diamino-6-(1-D-ribitylamino)pyrimidin-4(3H)-one 5'-phosphate + NAD(+) = 2,5-diamino-6-(1-D-ribosylamino)pyrimidin-4(3H)-one 5'-phosphate + NADH + H(+)</text>
        <dbReference type="Rhea" id="RHEA:27274"/>
        <dbReference type="ChEBI" id="CHEBI:15378"/>
        <dbReference type="ChEBI" id="CHEBI:57540"/>
        <dbReference type="ChEBI" id="CHEBI:57945"/>
        <dbReference type="ChEBI" id="CHEBI:58890"/>
        <dbReference type="ChEBI" id="CHEBI:59545"/>
        <dbReference type="EC" id="1.1.1.302"/>
    </reaction>
</comment>
<comment type="pathway">
    <text evidence="1">Cofactor biosynthesis; riboflavin biosynthesis.</text>
</comment>
<dbReference type="PANTHER" id="PTHR38011">
    <property type="entry name" value="DIHYDROFOLATE REDUCTASE FAMILY PROTEIN (AFU_ORTHOLOGUE AFUA_8G06820)"/>
    <property type="match status" value="1"/>
</dbReference>
<feature type="domain" description="Bacterial bifunctional deaminase-reductase C-terminal" evidence="10">
    <location>
        <begin position="1"/>
        <end position="199"/>
    </location>
</feature>
<keyword evidence="4" id="KW-0686">Riboflavin biosynthesis</keyword>
<dbReference type="Pfam" id="PF01872">
    <property type="entry name" value="RibD_C"/>
    <property type="match status" value="1"/>
</dbReference>
<reference evidence="12 13" key="1">
    <citation type="submission" date="2016-05" db="EMBL/GenBank/DDBJ databases">
        <title>Microbial consortia oxidize butane by reversing methanogenesis.</title>
        <authorList>
            <person name="Laso-Perez R."/>
            <person name="Richter M."/>
            <person name="Wegener G."/>
            <person name="Musat F."/>
        </authorList>
    </citation>
    <scope>NUCLEOTIDE SEQUENCE [LARGE SCALE GENOMIC DNA]</scope>
    <source>
        <strain evidence="12">BOX1</strain>
    </source>
</reference>
<evidence type="ECO:0000313" key="13">
    <source>
        <dbReference type="Proteomes" id="UP000185779"/>
    </source>
</evidence>
<evidence type="ECO:0000256" key="1">
    <source>
        <dbReference type="ARBA" id="ARBA00005104"/>
    </source>
</evidence>